<proteinExistence type="predicted"/>
<dbReference type="NCBIfam" id="NF005566">
    <property type="entry name" value="PRK07236.1"/>
    <property type="match status" value="1"/>
</dbReference>
<feature type="domain" description="2,6-dihydroxypyridine 3-monooxygenase substrate binding" evidence="1">
    <location>
        <begin position="172"/>
        <end position="299"/>
    </location>
</feature>
<dbReference type="Pfam" id="PF22607">
    <property type="entry name" value="FAD_binding-like"/>
    <property type="match status" value="1"/>
</dbReference>
<dbReference type="InterPro" id="IPR036188">
    <property type="entry name" value="FAD/NAD-bd_sf"/>
</dbReference>
<gene>
    <name evidence="2" type="ORF">SAMN04488063_1560</name>
</gene>
<dbReference type="Gene3D" id="3.50.50.60">
    <property type="entry name" value="FAD/NAD(P)-binding domain"/>
    <property type="match status" value="2"/>
</dbReference>
<accession>A0A1I2PE85</accession>
<name>A0A1I2PE85_9EURY</name>
<reference evidence="3" key="1">
    <citation type="submission" date="2016-10" db="EMBL/GenBank/DDBJ databases">
        <authorList>
            <person name="Varghese N."/>
            <person name="Submissions S."/>
        </authorList>
    </citation>
    <scope>NUCLEOTIDE SEQUENCE [LARGE SCALE GENOMIC DNA]</scope>
    <source>
        <strain evidence="3">CGMCC 1.7739</strain>
    </source>
</reference>
<evidence type="ECO:0000313" key="2">
    <source>
        <dbReference type="EMBL" id="SFG14455.1"/>
    </source>
</evidence>
<evidence type="ECO:0000259" key="1">
    <source>
        <dbReference type="Pfam" id="PF22607"/>
    </source>
</evidence>
<dbReference type="AlphaFoldDB" id="A0A1I2PE85"/>
<dbReference type="InterPro" id="IPR053212">
    <property type="entry name" value="DHP_3-monooxygenase"/>
</dbReference>
<dbReference type="EMBL" id="FOOQ01000001">
    <property type="protein sequence ID" value="SFG14455.1"/>
    <property type="molecule type" value="Genomic_DNA"/>
</dbReference>
<sequence length="382" mass="41886">MSRERSKQPTESLDVTVSGGSMGGLFTGLALRSAGHDVTVHEQSTGRLRSRGAGIVAQRNVRRFLGRHAAAAPEEITTASSERRYLTRDGDVERSAAESMAFTSWDAVYRRLRAAFPDDRYRTGEEVVAADSETATARLADGTELSADLVVVAEGGQSSTRRDLFSDVDPEFAEYVAWRGVVSESDLSAAVVDAFDDRFVFYQGSNHLILAYFIPGDDGGTAPGTRRLNWVWYDSLERRDRTAVFTDAGGTERTVTVPPGRLRESVLDRQLDRAESELPPVFTTLVTETTDPFVQAIYDLTVPRMTVGRVCLLGDAAFVARPHTAAGTAKAAGDAVELRRELDRRETLGSALSAWDDARTEYGNRLVERGRRMGRERLGLGE</sequence>
<dbReference type="SUPFAM" id="SSF54373">
    <property type="entry name" value="FAD-linked reductases, C-terminal domain"/>
    <property type="match status" value="1"/>
</dbReference>
<protein>
    <submittedName>
        <fullName evidence="2">2-polyprenyl-6-methoxyphenol hydroxylase</fullName>
    </submittedName>
</protein>
<keyword evidence="3" id="KW-1185">Reference proteome</keyword>
<organism evidence="2 3">
    <name type="scientific">Halopelagius inordinatus</name>
    <dbReference type="NCBI Taxonomy" id="553467"/>
    <lineage>
        <taxon>Archaea</taxon>
        <taxon>Methanobacteriati</taxon>
        <taxon>Methanobacteriota</taxon>
        <taxon>Stenosarchaea group</taxon>
        <taxon>Halobacteria</taxon>
        <taxon>Halobacteriales</taxon>
        <taxon>Haloferacaceae</taxon>
    </lineage>
</organism>
<dbReference type="PANTHER" id="PTHR47469:SF2">
    <property type="entry name" value="OS06G0597600 PROTEIN"/>
    <property type="match status" value="1"/>
</dbReference>
<dbReference type="SUPFAM" id="SSF51905">
    <property type="entry name" value="FAD/NAD(P)-binding domain"/>
    <property type="match status" value="1"/>
</dbReference>
<dbReference type="InterPro" id="IPR054707">
    <property type="entry name" value="DhpH_subs-bd"/>
</dbReference>
<dbReference type="PRINTS" id="PR00420">
    <property type="entry name" value="RNGMNOXGNASE"/>
</dbReference>
<dbReference type="PANTHER" id="PTHR47469">
    <property type="entry name" value="MONOOXYGENASE-LIKE"/>
    <property type="match status" value="1"/>
</dbReference>
<evidence type="ECO:0000313" key="3">
    <source>
        <dbReference type="Proteomes" id="UP000198876"/>
    </source>
</evidence>
<dbReference type="STRING" id="553467.SAMN04488063_1560"/>
<dbReference type="OrthoDB" id="213386at2157"/>
<dbReference type="Proteomes" id="UP000198876">
    <property type="component" value="Unassembled WGS sequence"/>
</dbReference>